<name>A0A4R6SBG6_LABRH</name>
<dbReference type="SUPFAM" id="SSF56349">
    <property type="entry name" value="DNA breaking-rejoining enzymes"/>
    <property type="match status" value="1"/>
</dbReference>
<keyword evidence="2" id="KW-0238">DNA-binding</keyword>
<dbReference type="AlphaFoldDB" id="A0A4R6SBG6"/>
<dbReference type="InterPro" id="IPR002104">
    <property type="entry name" value="Integrase_catalytic"/>
</dbReference>
<dbReference type="EMBL" id="SNXZ01000004">
    <property type="protein sequence ID" value="TDP96215.1"/>
    <property type="molecule type" value="Genomic_DNA"/>
</dbReference>
<dbReference type="PANTHER" id="PTHR30349:SF64">
    <property type="entry name" value="PROPHAGE INTEGRASE INTD-RELATED"/>
    <property type="match status" value="1"/>
</dbReference>
<keyword evidence="7" id="KW-1185">Reference proteome</keyword>
<dbReference type="InterPro" id="IPR050090">
    <property type="entry name" value="Tyrosine_recombinase_XerCD"/>
</dbReference>
<evidence type="ECO:0000256" key="4">
    <source>
        <dbReference type="SAM" id="MobiDB-lite"/>
    </source>
</evidence>
<accession>A0A4R6SBG6</accession>
<dbReference type="Gene3D" id="1.10.150.130">
    <property type="match status" value="1"/>
</dbReference>
<dbReference type="PROSITE" id="PS51898">
    <property type="entry name" value="TYR_RECOMBINASE"/>
    <property type="match status" value="1"/>
</dbReference>
<proteinExistence type="inferred from homology"/>
<evidence type="ECO:0000256" key="2">
    <source>
        <dbReference type="ARBA" id="ARBA00023125"/>
    </source>
</evidence>
<feature type="region of interest" description="Disordered" evidence="4">
    <location>
        <begin position="243"/>
        <end position="269"/>
    </location>
</feature>
<evidence type="ECO:0000256" key="3">
    <source>
        <dbReference type="ARBA" id="ARBA00023172"/>
    </source>
</evidence>
<sequence length="269" mass="29895">MARSTVRQIHSIISSVMNAAVRWGWIAANPARIAQRPKQKPPEPDPPSSADAARLVDKAFEVKDDWGTLVWLVMTTGMLRGEVASRRWRNIDLDGEVITIRRSFVLGQEKDAKRHQMRRVALDSETVALLRDYQRWCAEELAKVDVELTDNMYVFMRARKKDPTAPYSPDTISSRYKRMATSLGINTHIHALRHFSATELLTAGVNLRTVAGRLGHGGGGATTLRVYAAWVAGADRKAAEILGSRLPKRAARSTKPTSNARSKKPKTAS</sequence>
<comment type="similarity">
    <text evidence="1">Belongs to the 'phage' integrase family.</text>
</comment>
<dbReference type="GO" id="GO:0003677">
    <property type="term" value="F:DNA binding"/>
    <property type="evidence" value="ECO:0007669"/>
    <property type="project" value="UniProtKB-KW"/>
</dbReference>
<organism evidence="6 7">
    <name type="scientific">Labedaea rhizosphaerae</name>
    <dbReference type="NCBI Taxonomy" id="598644"/>
    <lineage>
        <taxon>Bacteria</taxon>
        <taxon>Bacillati</taxon>
        <taxon>Actinomycetota</taxon>
        <taxon>Actinomycetes</taxon>
        <taxon>Pseudonocardiales</taxon>
        <taxon>Pseudonocardiaceae</taxon>
        <taxon>Labedaea</taxon>
    </lineage>
</organism>
<dbReference type="Pfam" id="PF00589">
    <property type="entry name" value="Phage_integrase"/>
    <property type="match status" value="1"/>
</dbReference>
<dbReference type="GO" id="GO:0006310">
    <property type="term" value="P:DNA recombination"/>
    <property type="evidence" value="ECO:0007669"/>
    <property type="project" value="UniProtKB-KW"/>
</dbReference>
<protein>
    <submittedName>
        <fullName evidence="6">Phage integrase family protein</fullName>
    </submittedName>
</protein>
<dbReference type="GO" id="GO:0015074">
    <property type="term" value="P:DNA integration"/>
    <property type="evidence" value="ECO:0007669"/>
    <property type="project" value="InterPro"/>
</dbReference>
<dbReference type="InterPro" id="IPR010998">
    <property type="entry name" value="Integrase_recombinase_N"/>
</dbReference>
<evidence type="ECO:0000259" key="5">
    <source>
        <dbReference type="PROSITE" id="PS51898"/>
    </source>
</evidence>
<reference evidence="6 7" key="1">
    <citation type="submission" date="2019-03" db="EMBL/GenBank/DDBJ databases">
        <title>Genomic Encyclopedia of Type Strains, Phase IV (KMG-IV): sequencing the most valuable type-strain genomes for metagenomic binning, comparative biology and taxonomic classification.</title>
        <authorList>
            <person name="Goeker M."/>
        </authorList>
    </citation>
    <scope>NUCLEOTIDE SEQUENCE [LARGE SCALE GENOMIC DNA]</scope>
    <source>
        <strain evidence="6 7">DSM 45361</strain>
    </source>
</reference>
<evidence type="ECO:0000313" key="6">
    <source>
        <dbReference type="EMBL" id="TDP96215.1"/>
    </source>
</evidence>
<comment type="caution">
    <text evidence="6">The sequence shown here is derived from an EMBL/GenBank/DDBJ whole genome shotgun (WGS) entry which is preliminary data.</text>
</comment>
<dbReference type="CDD" id="cd00397">
    <property type="entry name" value="DNA_BRE_C"/>
    <property type="match status" value="1"/>
</dbReference>
<keyword evidence="3" id="KW-0233">DNA recombination</keyword>
<evidence type="ECO:0000313" key="7">
    <source>
        <dbReference type="Proteomes" id="UP000295444"/>
    </source>
</evidence>
<feature type="domain" description="Tyr recombinase" evidence="5">
    <location>
        <begin position="42"/>
        <end position="240"/>
    </location>
</feature>
<dbReference type="Proteomes" id="UP000295444">
    <property type="component" value="Unassembled WGS sequence"/>
</dbReference>
<evidence type="ECO:0000256" key="1">
    <source>
        <dbReference type="ARBA" id="ARBA00008857"/>
    </source>
</evidence>
<dbReference type="Gene3D" id="1.10.443.10">
    <property type="entry name" value="Intergrase catalytic core"/>
    <property type="match status" value="1"/>
</dbReference>
<dbReference type="PANTHER" id="PTHR30349">
    <property type="entry name" value="PHAGE INTEGRASE-RELATED"/>
    <property type="match status" value="1"/>
</dbReference>
<gene>
    <name evidence="6" type="ORF">EV186_104197</name>
</gene>
<dbReference type="InterPro" id="IPR011010">
    <property type="entry name" value="DNA_brk_join_enz"/>
</dbReference>
<dbReference type="InterPro" id="IPR013762">
    <property type="entry name" value="Integrase-like_cat_sf"/>
</dbReference>